<evidence type="ECO:0000313" key="2">
    <source>
        <dbReference type="Proteomes" id="UP000799536"/>
    </source>
</evidence>
<organism evidence="1 2">
    <name type="scientific">Delitschia confertaspora ATCC 74209</name>
    <dbReference type="NCBI Taxonomy" id="1513339"/>
    <lineage>
        <taxon>Eukaryota</taxon>
        <taxon>Fungi</taxon>
        <taxon>Dikarya</taxon>
        <taxon>Ascomycota</taxon>
        <taxon>Pezizomycotina</taxon>
        <taxon>Dothideomycetes</taxon>
        <taxon>Pleosporomycetidae</taxon>
        <taxon>Pleosporales</taxon>
        <taxon>Delitschiaceae</taxon>
        <taxon>Delitschia</taxon>
    </lineage>
</organism>
<keyword evidence="2" id="KW-1185">Reference proteome</keyword>
<name>A0A9P4MUT7_9PLEO</name>
<comment type="caution">
    <text evidence="1">The sequence shown here is derived from an EMBL/GenBank/DDBJ whole genome shotgun (WGS) entry which is preliminary data.</text>
</comment>
<evidence type="ECO:0008006" key="3">
    <source>
        <dbReference type="Google" id="ProtNLM"/>
    </source>
</evidence>
<reference evidence="1" key="1">
    <citation type="journal article" date="2020" name="Stud. Mycol.">
        <title>101 Dothideomycetes genomes: a test case for predicting lifestyles and emergence of pathogens.</title>
        <authorList>
            <person name="Haridas S."/>
            <person name="Albert R."/>
            <person name="Binder M."/>
            <person name="Bloem J."/>
            <person name="Labutti K."/>
            <person name="Salamov A."/>
            <person name="Andreopoulos B."/>
            <person name="Baker S."/>
            <person name="Barry K."/>
            <person name="Bills G."/>
            <person name="Bluhm B."/>
            <person name="Cannon C."/>
            <person name="Castanera R."/>
            <person name="Culley D."/>
            <person name="Daum C."/>
            <person name="Ezra D."/>
            <person name="Gonzalez J."/>
            <person name="Henrissat B."/>
            <person name="Kuo A."/>
            <person name="Liang C."/>
            <person name="Lipzen A."/>
            <person name="Lutzoni F."/>
            <person name="Magnuson J."/>
            <person name="Mondo S."/>
            <person name="Nolan M."/>
            <person name="Ohm R."/>
            <person name="Pangilinan J."/>
            <person name="Park H.-J."/>
            <person name="Ramirez L."/>
            <person name="Alfaro M."/>
            <person name="Sun H."/>
            <person name="Tritt A."/>
            <person name="Yoshinaga Y."/>
            <person name="Zwiers L.-H."/>
            <person name="Turgeon B."/>
            <person name="Goodwin S."/>
            <person name="Spatafora J."/>
            <person name="Crous P."/>
            <person name="Grigoriev I."/>
        </authorList>
    </citation>
    <scope>NUCLEOTIDE SEQUENCE</scope>
    <source>
        <strain evidence="1">ATCC 74209</strain>
    </source>
</reference>
<gene>
    <name evidence="1" type="ORF">GQ43DRAFT_335992</name>
</gene>
<feature type="non-terminal residue" evidence="1">
    <location>
        <position position="91"/>
    </location>
</feature>
<evidence type="ECO:0000313" key="1">
    <source>
        <dbReference type="EMBL" id="KAF2197345.1"/>
    </source>
</evidence>
<proteinExistence type="predicted"/>
<feature type="non-terminal residue" evidence="1">
    <location>
        <position position="1"/>
    </location>
</feature>
<dbReference type="OrthoDB" id="6105938at2759"/>
<dbReference type="AlphaFoldDB" id="A0A9P4MUT7"/>
<accession>A0A9P4MUT7</accession>
<dbReference type="Proteomes" id="UP000799536">
    <property type="component" value="Unassembled WGS sequence"/>
</dbReference>
<dbReference type="EMBL" id="ML994247">
    <property type="protein sequence ID" value="KAF2197345.1"/>
    <property type="molecule type" value="Genomic_DNA"/>
</dbReference>
<protein>
    <recommendedName>
        <fullName evidence="3">C2H2-type domain-containing protein</fullName>
    </recommendedName>
</protein>
<sequence length="91" mass="10528">CCCCFNRYETYSVVIQHLESGACVSTMNRVDVNKSAATFLKWLAYIVKKRHEDILNNVGLRETHFYQVHPYECSMCGLEVQSLSALFMHMD</sequence>